<reference evidence="1" key="1">
    <citation type="journal article" date="2013" name="Genome Biol.">
        <title>Comparative genomics of the core and accessory genomes of 48 Sinorhizobium strains comprising five genospecies.</title>
        <authorList>
            <person name="Sugawara M."/>
            <person name="Epstein B."/>
            <person name="Badgley B.D."/>
            <person name="Unno T."/>
            <person name="Xu L."/>
            <person name="Reese J."/>
            <person name="Gyaneshwar P."/>
            <person name="Denny R."/>
            <person name="Mudge J."/>
            <person name="Bharti A.K."/>
            <person name="Farmer A.D."/>
            <person name="May G.D."/>
            <person name="Woodward J.E."/>
            <person name="Medigue C."/>
            <person name="Vallenet D."/>
            <person name="Lajus A."/>
            <person name="Rouy Z."/>
            <person name="Martinez-Vaz B."/>
            <person name="Tiffin P."/>
            <person name="Young N.D."/>
            <person name="Sadowsky M.J."/>
        </authorList>
    </citation>
    <scope>NUCLEOTIDE SEQUENCE</scope>
    <source>
        <strain evidence="1">M30</strain>
    </source>
</reference>
<comment type="caution">
    <text evidence="1">The sequence shown here is derived from an EMBL/GenBank/DDBJ whole genome shotgun (WGS) entry which is preliminary data.</text>
</comment>
<name>A0A6A7ZU02_RHIML</name>
<evidence type="ECO:0000313" key="1">
    <source>
        <dbReference type="EMBL" id="MQW06393.1"/>
    </source>
</evidence>
<organism evidence="1">
    <name type="scientific">Rhizobium meliloti</name>
    <name type="common">Ensifer meliloti</name>
    <name type="synonym">Sinorhizobium meliloti</name>
    <dbReference type="NCBI Taxonomy" id="382"/>
    <lineage>
        <taxon>Bacteria</taxon>
        <taxon>Pseudomonadati</taxon>
        <taxon>Pseudomonadota</taxon>
        <taxon>Alphaproteobacteria</taxon>
        <taxon>Hyphomicrobiales</taxon>
        <taxon>Rhizobiaceae</taxon>
        <taxon>Sinorhizobium/Ensifer group</taxon>
        <taxon>Sinorhizobium</taxon>
    </lineage>
</organism>
<protein>
    <submittedName>
        <fullName evidence="1">Uncharacterized protein</fullName>
    </submittedName>
</protein>
<dbReference type="EMBL" id="WISP01000166">
    <property type="protein sequence ID" value="MQW06393.1"/>
    <property type="molecule type" value="Genomic_DNA"/>
</dbReference>
<gene>
    <name evidence="1" type="ORF">GHK45_22490</name>
</gene>
<sequence>MAPCVRKRAAPYDGERSAILLHVSFNRIRLKDKNMQQIKVPQRPSRV</sequence>
<accession>A0A6A7ZU02</accession>
<proteinExistence type="predicted"/>
<dbReference type="AlphaFoldDB" id="A0A6A7ZU02"/>